<evidence type="ECO:0000256" key="9">
    <source>
        <dbReference type="ARBA" id="ARBA00030865"/>
    </source>
</evidence>
<feature type="domain" description="Aminoacyl-tRNA synthetase class I anticodon-binding" evidence="13">
    <location>
        <begin position="374"/>
        <end position="502"/>
    </location>
</feature>
<dbReference type="InterPro" id="IPR020058">
    <property type="entry name" value="Glu/Gln-tRNA-synth_Ib_cat-dom"/>
</dbReference>
<dbReference type="GO" id="GO:0032543">
    <property type="term" value="P:mitochondrial translation"/>
    <property type="evidence" value="ECO:0007669"/>
    <property type="project" value="EnsemblFungi"/>
</dbReference>
<sequence>MDRNYSILPKIRTRFAPSPTGQMHLGSLRTALYNYLFAQKMNGDFILRIEDTDKTRIVNKSEENIYKILIWAGLNWDEGPIVGGKHSPYNQSQRLHIYSKYANLLLESCYAYRCFCPINRLEKLKEESRTEGLSGTYDRNCLTINIYESNERAIRGDKFVVRFKVPEKYPVVHDLVYGDVDFSVSTNTQKKFYDDPIIIKSDSFPTYHFANVIDDHLMNITHVIRGEEWLPSTSKHLAIYQAFGWTPPVFAHVSLLVNSDGSKLSKRNNDTHIQNYINKGYSSNALLNYVALIGWSPRTSNEVFTLQELVNKFSLSNLTKGTNIIMPEKLDFLNKQHLLRSTKDEIGVEKILKEIKPKIISLYEKKVSSSNNVECFSDQYIHKVIIALREKVQNINQLVESSEYFFVEPNYCEYIFNEFKLIPSDLELNSEIIKKFEEINIWIPNEISSVLKEITVNENIKIKKLMLILRFCCTASLVGANIIQILHILGKEIVILRIKKAMEWTKSIDQK</sequence>
<dbReference type="NCBIfam" id="TIGR00464">
    <property type="entry name" value="gltX_bact"/>
    <property type="match status" value="1"/>
</dbReference>
<dbReference type="InterPro" id="IPR033910">
    <property type="entry name" value="GluRS_core"/>
</dbReference>
<evidence type="ECO:0000256" key="6">
    <source>
        <dbReference type="ARBA" id="ARBA00022840"/>
    </source>
</evidence>
<evidence type="ECO:0000256" key="11">
    <source>
        <dbReference type="RuleBase" id="RU363037"/>
    </source>
</evidence>
<gene>
    <name evidence="14" type="ORF">T551_03315</name>
</gene>
<evidence type="ECO:0000256" key="1">
    <source>
        <dbReference type="ARBA" id="ARBA00004173"/>
    </source>
</evidence>
<dbReference type="SUPFAM" id="SSF48163">
    <property type="entry name" value="An anticodon-binding domain of class I aminoacyl-tRNA synthetases"/>
    <property type="match status" value="1"/>
</dbReference>
<dbReference type="InterPro" id="IPR008925">
    <property type="entry name" value="aa_tRNA-synth_I_cd-bd_sf"/>
</dbReference>
<protein>
    <recommendedName>
        <fullName evidence="10">Glutamate--tRNA ligase, mitochondrial</fullName>
        <ecNumber evidence="3">6.1.1.17</ecNumber>
    </recommendedName>
    <alternativeName>
        <fullName evidence="9">Glutamyl-tRNA synthetase</fullName>
    </alternativeName>
</protein>
<evidence type="ECO:0000259" key="13">
    <source>
        <dbReference type="Pfam" id="PF19269"/>
    </source>
</evidence>
<comment type="similarity">
    <text evidence="2">Belongs to the class-I aminoacyl-tRNA synthetase family. Glutamate--tRNA ligase type 1 subfamily.</text>
</comment>
<dbReference type="GO" id="GO:0005739">
    <property type="term" value="C:mitochondrion"/>
    <property type="evidence" value="ECO:0007669"/>
    <property type="project" value="UniProtKB-SubCell"/>
</dbReference>
<dbReference type="RefSeq" id="XP_018228184.1">
    <property type="nucleotide sequence ID" value="XM_018375578.1"/>
</dbReference>
<name>A0A0W4ZES1_PNEJ7</name>
<dbReference type="HAMAP" id="MF_00022">
    <property type="entry name" value="Glu_tRNA_synth_type1"/>
    <property type="match status" value="1"/>
</dbReference>
<dbReference type="GO" id="GO:0004818">
    <property type="term" value="F:glutamate-tRNA ligase activity"/>
    <property type="evidence" value="ECO:0007669"/>
    <property type="project" value="UniProtKB-EC"/>
</dbReference>
<keyword evidence="7 11" id="KW-0648">Protein biosynthesis</keyword>
<dbReference type="InterPro" id="IPR014729">
    <property type="entry name" value="Rossmann-like_a/b/a_fold"/>
</dbReference>
<proteinExistence type="inferred from homology"/>
<dbReference type="InterPro" id="IPR045462">
    <property type="entry name" value="aa-tRNA-synth_I_cd-bd"/>
</dbReference>
<dbReference type="GeneID" id="28941833"/>
<dbReference type="Gene3D" id="3.40.50.620">
    <property type="entry name" value="HUPs"/>
    <property type="match status" value="1"/>
</dbReference>
<dbReference type="Pfam" id="PF19269">
    <property type="entry name" value="Anticodon_2"/>
    <property type="match status" value="1"/>
</dbReference>
<dbReference type="GO" id="GO:0005524">
    <property type="term" value="F:ATP binding"/>
    <property type="evidence" value="ECO:0007669"/>
    <property type="project" value="UniProtKB-KW"/>
</dbReference>
<dbReference type="VEuPathDB" id="FungiDB:T551_03315"/>
<dbReference type="PANTHER" id="PTHR43311">
    <property type="entry name" value="GLUTAMATE--TRNA LIGASE"/>
    <property type="match status" value="1"/>
</dbReference>
<evidence type="ECO:0000259" key="12">
    <source>
        <dbReference type="Pfam" id="PF00749"/>
    </source>
</evidence>
<dbReference type="SUPFAM" id="SSF52374">
    <property type="entry name" value="Nucleotidylyl transferase"/>
    <property type="match status" value="1"/>
</dbReference>
<evidence type="ECO:0000256" key="4">
    <source>
        <dbReference type="ARBA" id="ARBA00022598"/>
    </source>
</evidence>
<keyword evidence="5 11" id="KW-0547">Nucleotide-binding</keyword>
<dbReference type="PRINTS" id="PR00987">
    <property type="entry name" value="TRNASYNTHGLU"/>
</dbReference>
<keyword evidence="8 11" id="KW-0030">Aminoacyl-tRNA synthetase</keyword>
<dbReference type="InterPro" id="IPR004527">
    <property type="entry name" value="Glu-tRNA-ligase_bac/mito"/>
</dbReference>
<dbReference type="InterPro" id="IPR020751">
    <property type="entry name" value="aa-tRNA-synth_I_codon-bd_sub2"/>
</dbReference>
<dbReference type="Pfam" id="PF00749">
    <property type="entry name" value="tRNA-synt_1c"/>
    <property type="match status" value="1"/>
</dbReference>
<dbReference type="OrthoDB" id="428822at2759"/>
<evidence type="ECO:0000313" key="15">
    <source>
        <dbReference type="Proteomes" id="UP000053447"/>
    </source>
</evidence>
<organism evidence="14 15">
    <name type="scientific">Pneumocystis jirovecii (strain RU7)</name>
    <name type="common">Human pneumocystis pneumonia agent</name>
    <dbReference type="NCBI Taxonomy" id="1408657"/>
    <lineage>
        <taxon>Eukaryota</taxon>
        <taxon>Fungi</taxon>
        <taxon>Dikarya</taxon>
        <taxon>Ascomycota</taxon>
        <taxon>Taphrinomycotina</taxon>
        <taxon>Pneumocystomycetes</taxon>
        <taxon>Pneumocystaceae</taxon>
        <taxon>Pneumocystis</taxon>
    </lineage>
</organism>
<evidence type="ECO:0000256" key="3">
    <source>
        <dbReference type="ARBA" id="ARBA00012835"/>
    </source>
</evidence>
<keyword evidence="4 11" id="KW-0436">Ligase</keyword>
<dbReference type="Proteomes" id="UP000053447">
    <property type="component" value="Unassembled WGS sequence"/>
</dbReference>
<dbReference type="STRING" id="1408657.A0A0W4ZES1"/>
<dbReference type="EMBL" id="LFWA01000016">
    <property type="protein sequence ID" value="KTW26853.1"/>
    <property type="molecule type" value="Genomic_DNA"/>
</dbReference>
<dbReference type="CDD" id="cd00808">
    <property type="entry name" value="GluRS_core"/>
    <property type="match status" value="1"/>
</dbReference>
<dbReference type="GO" id="GO:0008270">
    <property type="term" value="F:zinc ion binding"/>
    <property type="evidence" value="ECO:0007669"/>
    <property type="project" value="InterPro"/>
</dbReference>
<evidence type="ECO:0000256" key="10">
    <source>
        <dbReference type="ARBA" id="ARBA00072917"/>
    </source>
</evidence>
<evidence type="ECO:0000256" key="8">
    <source>
        <dbReference type="ARBA" id="ARBA00023146"/>
    </source>
</evidence>
<dbReference type="EC" id="6.1.1.17" evidence="3"/>
<dbReference type="Gene3D" id="1.10.10.350">
    <property type="match status" value="1"/>
</dbReference>
<dbReference type="AlphaFoldDB" id="A0A0W4ZES1"/>
<feature type="domain" description="Glutamyl/glutaminyl-tRNA synthetase class Ib catalytic" evidence="12">
    <location>
        <begin position="10"/>
        <end position="331"/>
    </location>
</feature>
<keyword evidence="15" id="KW-1185">Reference proteome</keyword>
<dbReference type="InterPro" id="IPR000924">
    <property type="entry name" value="Glu/Gln-tRNA-synth"/>
</dbReference>
<dbReference type="eggNOG" id="KOG1149">
    <property type="taxonomic scope" value="Eukaryota"/>
</dbReference>
<dbReference type="GO" id="GO:0006424">
    <property type="term" value="P:glutamyl-tRNA aminoacylation"/>
    <property type="evidence" value="ECO:0007669"/>
    <property type="project" value="InterPro"/>
</dbReference>
<dbReference type="PANTHER" id="PTHR43311:SF2">
    <property type="entry name" value="GLUTAMATE--TRNA LIGASE, MITOCHONDRIAL-RELATED"/>
    <property type="match status" value="1"/>
</dbReference>
<comment type="subcellular location">
    <subcellularLocation>
        <location evidence="1">Mitochondrion</location>
    </subcellularLocation>
</comment>
<keyword evidence="6 11" id="KW-0067">ATP-binding</keyword>
<dbReference type="GO" id="GO:0000049">
    <property type="term" value="F:tRNA binding"/>
    <property type="evidence" value="ECO:0007669"/>
    <property type="project" value="InterPro"/>
</dbReference>
<accession>A0A0W4ZES1</accession>
<comment type="caution">
    <text evidence="14">The sequence shown here is derived from an EMBL/GenBank/DDBJ whole genome shotgun (WGS) entry which is preliminary data.</text>
</comment>
<evidence type="ECO:0000256" key="7">
    <source>
        <dbReference type="ARBA" id="ARBA00022917"/>
    </source>
</evidence>
<evidence type="ECO:0000313" key="14">
    <source>
        <dbReference type="EMBL" id="KTW26853.1"/>
    </source>
</evidence>
<evidence type="ECO:0000256" key="2">
    <source>
        <dbReference type="ARBA" id="ARBA00007894"/>
    </source>
</evidence>
<evidence type="ECO:0000256" key="5">
    <source>
        <dbReference type="ARBA" id="ARBA00022741"/>
    </source>
</evidence>
<reference evidence="15" key="1">
    <citation type="journal article" date="2016" name="Nat. Commun.">
        <title>Genome analysis of three Pneumocystis species reveals adaptation mechanisms to life exclusively in mammalian hosts.</title>
        <authorList>
            <person name="Ma L."/>
            <person name="Chen Z."/>
            <person name="Huang D.W."/>
            <person name="Kutty G."/>
            <person name="Ishihara M."/>
            <person name="Wang H."/>
            <person name="Abouelleil A."/>
            <person name="Bishop L."/>
            <person name="Davey E."/>
            <person name="Deng R."/>
            <person name="Deng X."/>
            <person name="Fan L."/>
            <person name="Fantoni G."/>
            <person name="Fitzgerald M."/>
            <person name="Gogineni E."/>
            <person name="Goldberg J.M."/>
            <person name="Handley G."/>
            <person name="Hu X."/>
            <person name="Huber C."/>
            <person name="Jiao X."/>
            <person name="Jones K."/>
            <person name="Levin J.Z."/>
            <person name="Liu Y."/>
            <person name="Macdonald P."/>
            <person name="Melnikov A."/>
            <person name="Raley C."/>
            <person name="Sassi M."/>
            <person name="Sherman B.T."/>
            <person name="Song X."/>
            <person name="Sykes S."/>
            <person name="Tran B."/>
            <person name="Walsh L."/>
            <person name="Xia Y."/>
            <person name="Yang J."/>
            <person name="Young S."/>
            <person name="Zeng Q."/>
            <person name="Zheng X."/>
            <person name="Stephens R."/>
            <person name="Nusbaum C."/>
            <person name="Birren B.W."/>
            <person name="Azadi P."/>
            <person name="Lempicki R.A."/>
            <person name="Cuomo C.A."/>
            <person name="Kovacs J.A."/>
        </authorList>
    </citation>
    <scope>NUCLEOTIDE SEQUENCE [LARGE SCALE GENOMIC DNA]</scope>
    <source>
        <strain evidence="15">RU7</strain>
    </source>
</reference>
<dbReference type="FunFam" id="3.40.50.620:FF:000045">
    <property type="entry name" value="Glutamate--tRNA ligase, mitochondrial"/>
    <property type="match status" value="1"/>
</dbReference>
<dbReference type="InterPro" id="IPR049940">
    <property type="entry name" value="GluQ/Sye"/>
</dbReference>